<dbReference type="InterPro" id="IPR056594">
    <property type="entry name" value="AT5G49610-like_b-prop"/>
</dbReference>
<evidence type="ECO:0000313" key="4">
    <source>
        <dbReference type="EMBL" id="VAI54180.1"/>
    </source>
</evidence>
<proteinExistence type="predicted"/>
<dbReference type="PANTHER" id="PTHR32133">
    <property type="entry name" value="OS07G0120400 PROTEIN"/>
    <property type="match status" value="1"/>
</dbReference>
<sequence length="426" mass="48405">MSCDEGEMSSRRRRPRSPAAAPPLEDDNLLSEILLRLPPDPSSLPRASLVSKRWLGLVSDPGFSRRFRLHHRRNPPLLGFFESSYFEPMDPPNRVPKVRFSYEHTDDDGYGCFIPFGCRHGLVLIFHESETSEKQIHVRDPFNGDKHCLPVPPEFDVEETLISGAVFRAAGDIQHFQVVLVGTETNNQQHTRAIARVYSSDIGIWGNLMSTPLPPMSSSSMDEFSTTFGMWYTISVLVGHSLYWLLTDTSAETYTLDVILQFDLERQILAVIPVPMDIANNCISRFQVMRAEGGGLGILFLSNFSAQLWKTETDSDGVASWVLGRTIELDKLLPMNPKKKTRGPPLMIRGFAEYNNVLFIRTPAGFFMLQLESLQFKEVVKSHIYYPFESVYVAGNSICIYIVCVKNQDITYNWLIEWRSHPFVLS</sequence>
<evidence type="ECO:0000259" key="2">
    <source>
        <dbReference type="Pfam" id="PF00646"/>
    </source>
</evidence>
<name>A0A9R0YGQ4_TRITD</name>
<dbReference type="Pfam" id="PF23635">
    <property type="entry name" value="Beta-prop_AT5G49610-like"/>
    <property type="match status" value="1"/>
</dbReference>
<evidence type="ECO:0000313" key="5">
    <source>
        <dbReference type="Proteomes" id="UP000324705"/>
    </source>
</evidence>
<organism evidence="4 5">
    <name type="scientific">Triticum turgidum subsp. durum</name>
    <name type="common">Durum wheat</name>
    <name type="synonym">Triticum durum</name>
    <dbReference type="NCBI Taxonomy" id="4567"/>
    <lineage>
        <taxon>Eukaryota</taxon>
        <taxon>Viridiplantae</taxon>
        <taxon>Streptophyta</taxon>
        <taxon>Embryophyta</taxon>
        <taxon>Tracheophyta</taxon>
        <taxon>Spermatophyta</taxon>
        <taxon>Magnoliopsida</taxon>
        <taxon>Liliopsida</taxon>
        <taxon>Poales</taxon>
        <taxon>Poaceae</taxon>
        <taxon>BOP clade</taxon>
        <taxon>Pooideae</taxon>
        <taxon>Triticodae</taxon>
        <taxon>Triticeae</taxon>
        <taxon>Triticinae</taxon>
        <taxon>Triticum</taxon>
    </lineage>
</organism>
<dbReference type="InterPro" id="IPR036047">
    <property type="entry name" value="F-box-like_dom_sf"/>
</dbReference>
<dbReference type="PANTHER" id="PTHR32133:SF385">
    <property type="entry name" value="F-BOX DOMAIN-CONTAINING PROTEIN"/>
    <property type="match status" value="1"/>
</dbReference>
<dbReference type="OMA" id="VLIFHES"/>
<reference evidence="4 5" key="1">
    <citation type="submission" date="2017-09" db="EMBL/GenBank/DDBJ databases">
        <authorList>
            <consortium name="International Durum Wheat Genome Sequencing Consortium (IDWGSC)"/>
            <person name="Milanesi L."/>
        </authorList>
    </citation>
    <scope>NUCLEOTIDE SEQUENCE [LARGE SCALE GENOMIC DNA]</scope>
    <source>
        <strain evidence="5">cv. Svevo</strain>
    </source>
</reference>
<feature type="region of interest" description="Disordered" evidence="1">
    <location>
        <begin position="1"/>
        <end position="25"/>
    </location>
</feature>
<dbReference type="InterPro" id="IPR001810">
    <property type="entry name" value="F-box_dom"/>
</dbReference>
<feature type="domain" description="F-box protein AT5G49610-like beta-propeller" evidence="3">
    <location>
        <begin position="118"/>
        <end position="381"/>
    </location>
</feature>
<dbReference type="SUPFAM" id="SSF81383">
    <property type="entry name" value="F-box domain"/>
    <property type="match status" value="1"/>
</dbReference>
<dbReference type="Proteomes" id="UP000324705">
    <property type="component" value="Chromosome 6B"/>
</dbReference>
<dbReference type="Gramene" id="TRITD6Bv1G026110.1">
    <property type="protein sequence ID" value="TRITD6Bv1G026110.1"/>
    <property type="gene ID" value="TRITD6Bv1G026110"/>
</dbReference>
<evidence type="ECO:0000256" key="1">
    <source>
        <dbReference type="SAM" id="MobiDB-lite"/>
    </source>
</evidence>
<feature type="domain" description="F-box" evidence="2">
    <location>
        <begin position="27"/>
        <end position="63"/>
    </location>
</feature>
<dbReference type="EMBL" id="LT934122">
    <property type="protein sequence ID" value="VAI54180.1"/>
    <property type="molecule type" value="Genomic_DNA"/>
</dbReference>
<accession>A0A9R0YGQ4</accession>
<evidence type="ECO:0000259" key="3">
    <source>
        <dbReference type="Pfam" id="PF23635"/>
    </source>
</evidence>
<keyword evidence="5" id="KW-1185">Reference proteome</keyword>
<protein>
    <recommendedName>
        <fullName evidence="6">F-box domain-containing protein</fullName>
    </recommendedName>
</protein>
<dbReference type="AlphaFoldDB" id="A0A9R0YGQ4"/>
<gene>
    <name evidence="4" type="ORF">TRITD_6Bv1G026110</name>
</gene>
<dbReference type="Pfam" id="PF00646">
    <property type="entry name" value="F-box"/>
    <property type="match status" value="1"/>
</dbReference>
<evidence type="ECO:0008006" key="6">
    <source>
        <dbReference type="Google" id="ProtNLM"/>
    </source>
</evidence>